<evidence type="ECO:0000313" key="2">
    <source>
        <dbReference type="EMBL" id="PVD38226.1"/>
    </source>
</evidence>
<gene>
    <name evidence="2" type="ORF">C0Q70_00837</name>
</gene>
<dbReference type="Proteomes" id="UP000245119">
    <property type="component" value="Linkage Group LG1"/>
</dbReference>
<organism evidence="2 3">
    <name type="scientific">Pomacea canaliculata</name>
    <name type="common">Golden apple snail</name>
    <dbReference type="NCBI Taxonomy" id="400727"/>
    <lineage>
        <taxon>Eukaryota</taxon>
        <taxon>Metazoa</taxon>
        <taxon>Spiralia</taxon>
        <taxon>Lophotrochozoa</taxon>
        <taxon>Mollusca</taxon>
        <taxon>Gastropoda</taxon>
        <taxon>Caenogastropoda</taxon>
        <taxon>Architaenioglossa</taxon>
        <taxon>Ampullarioidea</taxon>
        <taxon>Ampullariidae</taxon>
        <taxon>Pomacea</taxon>
    </lineage>
</organism>
<proteinExistence type="predicted"/>
<protein>
    <submittedName>
        <fullName evidence="2">Uncharacterized protein</fullName>
    </submittedName>
</protein>
<feature type="region of interest" description="Disordered" evidence="1">
    <location>
        <begin position="1"/>
        <end position="113"/>
    </location>
</feature>
<feature type="compositionally biased region" description="Low complexity" evidence="1">
    <location>
        <begin position="50"/>
        <end position="61"/>
    </location>
</feature>
<comment type="caution">
    <text evidence="2">The sequence shown here is derived from an EMBL/GenBank/DDBJ whole genome shotgun (WGS) entry which is preliminary data.</text>
</comment>
<keyword evidence="3" id="KW-1185">Reference proteome</keyword>
<accession>A0A2T7PXS2</accession>
<name>A0A2T7PXS2_POMCA</name>
<sequence>MKSSNTHESYIYTASKPHSHPLGYRHPTPQATLRHLQQAGLTPDTHETRPPTAATTATTTLSPPPRYLPPSQPPVQSSRLCGRPVSVHNKPEQPRTHGTNVGDGDKWATGLGN</sequence>
<evidence type="ECO:0000313" key="3">
    <source>
        <dbReference type="Proteomes" id="UP000245119"/>
    </source>
</evidence>
<dbReference type="EMBL" id="PZQS01000001">
    <property type="protein sequence ID" value="PVD38226.1"/>
    <property type="molecule type" value="Genomic_DNA"/>
</dbReference>
<evidence type="ECO:0000256" key="1">
    <source>
        <dbReference type="SAM" id="MobiDB-lite"/>
    </source>
</evidence>
<feature type="compositionally biased region" description="Pro residues" evidence="1">
    <location>
        <begin position="62"/>
        <end position="73"/>
    </location>
</feature>
<dbReference type="AlphaFoldDB" id="A0A2T7PXS2"/>
<reference evidence="2 3" key="1">
    <citation type="submission" date="2018-04" db="EMBL/GenBank/DDBJ databases">
        <title>The genome of golden apple snail Pomacea canaliculata provides insight into stress tolerance and invasive adaptation.</title>
        <authorList>
            <person name="Liu C."/>
            <person name="Liu B."/>
            <person name="Ren Y."/>
            <person name="Zhang Y."/>
            <person name="Wang H."/>
            <person name="Li S."/>
            <person name="Jiang F."/>
            <person name="Yin L."/>
            <person name="Zhang G."/>
            <person name="Qian W."/>
            <person name="Fan W."/>
        </authorList>
    </citation>
    <scope>NUCLEOTIDE SEQUENCE [LARGE SCALE GENOMIC DNA]</scope>
    <source>
        <strain evidence="2">SZHN2017</strain>
        <tissue evidence="2">Muscle</tissue>
    </source>
</reference>